<feature type="domain" description="Serine hydrolase" evidence="1">
    <location>
        <begin position="14"/>
        <end position="208"/>
    </location>
</feature>
<dbReference type="SUPFAM" id="SSF53474">
    <property type="entry name" value="alpha/beta-Hydrolases"/>
    <property type="match status" value="1"/>
</dbReference>
<dbReference type="InterPro" id="IPR029058">
    <property type="entry name" value="AB_hydrolase_fold"/>
</dbReference>
<dbReference type="InterPro" id="IPR005645">
    <property type="entry name" value="FSH-like_dom"/>
</dbReference>
<dbReference type="Pfam" id="PF03959">
    <property type="entry name" value="FSH1"/>
    <property type="match status" value="1"/>
</dbReference>
<name>A0ABP0VPR0_9BRYO</name>
<dbReference type="PANTHER" id="PTHR22778">
    <property type="entry name" value="OVARIAN CANCER GENE-2 PROTEIN-RELATED"/>
    <property type="match status" value="1"/>
</dbReference>
<proteinExistence type="predicted"/>
<reference evidence="2 3" key="1">
    <citation type="submission" date="2024-02" db="EMBL/GenBank/DDBJ databases">
        <authorList>
            <consortium name="ELIXIR-Norway"/>
            <consortium name="Elixir Norway"/>
        </authorList>
    </citation>
    <scope>NUCLEOTIDE SEQUENCE [LARGE SCALE GENOMIC DNA]</scope>
</reference>
<gene>
    <name evidence="2" type="ORF">CSSPJE1EN1_LOCUS1936</name>
</gene>
<keyword evidence="3" id="KW-1185">Reference proteome</keyword>
<evidence type="ECO:0000313" key="3">
    <source>
        <dbReference type="Proteomes" id="UP001497444"/>
    </source>
</evidence>
<sequence>MGVENASSPLPPQRKLKLLGLHGFRTSGDILKRQLSKWSPSILDLMDLDTLDGPFPCLGKSDVEGYFEGPYYEWFRFNKDYTEFEGVEDAISFISDYMKTHGPYDGLVGFSQGAVLSGLLAGLQEKAMALQDVASIKFVILTSPAQLREKDLKVVYEAPAIKCPAVILLGEKDWLRPMGEEVVESFHEPLVIRHRYGHTVPRLDSETTNTLVNFLKSRLGNDYQEEAALPEEAALREEAALGSEAYAEDVCVAV</sequence>
<dbReference type="PANTHER" id="PTHR22778:SF51">
    <property type="entry name" value="DIHYDROFOLATE REDUCTASE"/>
    <property type="match status" value="1"/>
</dbReference>
<protein>
    <recommendedName>
        <fullName evidence="1">Serine hydrolase domain-containing protein</fullName>
    </recommendedName>
</protein>
<dbReference type="Proteomes" id="UP001497444">
    <property type="component" value="Chromosome 1"/>
</dbReference>
<accession>A0ABP0VPR0</accession>
<evidence type="ECO:0000259" key="1">
    <source>
        <dbReference type="Pfam" id="PF03959"/>
    </source>
</evidence>
<dbReference type="EMBL" id="OZ020096">
    <property type="protein sequence ID" value="CAK9256458.1"/>
    <property type="molecule type" value="Genomic_DNA"/>
</dbReference>
<evidence type="ECO:0000313" key="2">
    <source>
        <dbReference type="EMBL" id="CAK9256458.1"/>
    </source>
</evidence>
<organism evidence="2 3">
    <name type="scientific">Sphagnum jensenii</name>
    <dbReference type="NCBI Taxonomy" id="128206"/>
    <lineage>
        <taxon>Eukaryota</taxon>
        <taxon>Viridiplantae</taxon>
        <taxon>Streptophyta</taxon>
        <taxon>Embryophyta</taxon>
        <taxon>Bryophyta</taxon>
        <taxon>Sphagnophytina</taxon>
        <taxon>Sphagnopsida</taxon>
        <taxon>Sphagnales</taxon>
        <taxon>Sphagnaceae</taxon>
        <taxon>Sphagnum</taxon>
    </lineage>
</organism>
<dbReference type="Gene3D" id="3.40.50.1820">
    <property type="entry name" value="alpha/beta hydrolase"/>
    <property type="match status" value="1"/>
</dbReference>